<keyword evidence="2" id="KW-0812">Transmembrane</keyword>
<sequence length="437" mass="45946">MRETDRFAELMRELKERSGRSYGTLAKRLHSSTSTLHRYCNGATVPSDYAPVERFAKVCGASADELVALHRQWILAVAERRRATASATEDTGPVPVEPETAAAPDGEAAPPPVVEPTTVRIPEAGTGRRRRLLLAAAAAVATTVVAGTAVAVSSLGGSHSGAASPAVRHSASRAASHEGTLREAAGTVTADGRSSSPAATPTPSAQAASRAASPHAAEEKAAAGSSPDAAAADPFTVNVLPDNWESPCDQWFALDQEPGKVPPPPARHATDGWAAALHAVPAGHLRMQVTVQGTDNRPVVLHALYVHVDGARKAPRWNAYTMGSGCGGALAPASFAVDLDDAVPRPRPVPGREGERPTSSTDFPYKVSVNDPQVLNIDASTLGQDVSWYLVLAWSSGDRQGTTRIDDHGRPFRTVALNTDHRYWYNAGPNAWAQLSS</sequence>
<evidence type="ECO:0000313" key="4">
    <source>
        <dbReference type="EMBL" id="MBB4893934.1"/>
    </source>
</evidence>
<feature type="region of interest" description="Disordered" evidence="1">
    <location>
        <begin position="156"/>
        <end position="230"/>
    </location>
</feature>
<feature type="region of interest" description="Disordered" evidence="1">
    <location>
        <begin position="84"/>
        <end position="118"/>
    </location>
</feature>
<dbReference type="GO" id="GO:0003677">
    <property type="term" value="F:DNA binding"/>
    <property type="evidence" value="ECO:0007669"/>
    <property type="project" value="InterPro"/>
</dbReference>
<dbReference type="Gene3D" id="1.10.260.40">
    <property type="entry name" value="lambda repressor-like DNA-binding domains"/>
    <property type="match status" value="1"/>
</dbReference>
<evidence type="ECO:0000259" key="3">
    <source>
        <dbReference type="PROSITE" id="PS50943"/>
    </source>
</evidence>
<dbReference type="InterPro" id="IPR010982">
    <property type="entry name" value="Lambda_DNA-bd_dom_sf"/>
</dbReference>
<accession>A0A7W7LPB5</accession>
<dbReference type="SMART" id="SM00530">
    <property type="entry name" value="HTH_XRE"/>
    <property type="match status" value="1"/>
</dbReference>
<feature type="domain" description="HTH cro/C1-type" evidence="3">
    <location>
        <begin position="11"/>
        <end position="66"/>
    </location>
</feature>
<dbReference type="AlphaFoldDB" id="A0A7W7LPB5"/>
<evidence type="ECO:0000256" key="2">
    <source>
        <dbReference type="SAM" id="Phobius"/>
    </source>
</evidence>
<dbReference type="Proteomes" id="UP000556084">
    <property type="component" value="Unassembled WGS sequence"/>
</dbReference>
<dbReference type="CDD" id="cd00093">
    <property type="entry name" value="HTH_XRE"/>
    <property type="match status" value="1"/>
</dbReference>
<feature type="region of interest" description="Disordered" evidence="1">
    <location>
        <begin position="343"/>
        <end position="364"/>
    </location>
</feature>
<dbReference type="SUPFAM" id="SSF47413">
    <property type="entry name" value="lambda repressor-like DNA-binding domains"/>
    <property type="match status" value="1"/>
</dbReference>
<feature type="compositionally biased region" description="Low complexity" evidence="1">
    <location>
        <begin position="193"/>
        <end position="215"/>
    </location>
</feature>
<keyword evidence="5" id="KW-1185">Reference proteome</keyword>
<name>A0A7W7LPB5_9ACTN</name>
<comment type="caution">
    <text evidence="4">The sequence shown here is derived from an EMBL/GenBank/DDBJ whole genome shotgun (WGS) entry which is preliminary data.</text>
</comment>
<dbReference type="Pfam" id="PF13560">
    <property type="entry name" value="HTH_31"/>
    <property type="match status" value="1"/>
</dbReference>
<feature type="transmembrane region" description="Helical" evidence="2">
    <location>
        <begin position="132"/>
        <end position="155"/>
    </location>
</feature>
<feature type="compositionally biased region" description="Low complexity" evidence="1">
    <location>
        <begin position="84"/>
        <end position="108"/>
    </location>
</feature>
<dbReference type="PROSITE" id="PS50943">
    <property type="entry name" value="HTH_CROC1"/>
    <property type="match status" value="1"/>
</dbReference>
<evidence type="ECO:0000313" key="5">
    <source>
        <dbReference type="Proteomes" id="UP000556084"/>
    </source>
</evidence>
<gene>
    <name evidence="4" type="ORF">FHS39_002968</name>
</gene>
<protein>
    <submittedName>
        <fullName evidence="4">Plasmid maintenance system antidote protein VapI</fullName>
    </submittedName>
</protein>
<keyword evidence="2" id="KW-1133">Transmembrane helix</keyword>
<proteinExistence type="predicted"/>
<organism evidence="4 5">
    <name type="scientific">Streptomyces olivoverticillatus</name>
    <dbReference type="NCBI Taxonomy" id="66427"/>
    <lineage>
        <taxon>Bacteria</taxon>
        <taxon>Bacillati</taxon>
        <taxon>Actinomycetota</taxon>
        <taxon>Actinomycetes</taxon>
        <taxon>Kitasatosporales</taxon>
        <taxon>Streptomycetaceae</taxon>
        <taxon>Streptomyces</taxon>
    </lineage>
</organism>
<dbReference type="RefSeq" id="WP_343069583.1">
    <property type="nucleotide sequence ID" value="NZ_JACHJH010000004.1"/>
</dbReference>
<dbReference type="EMBL" id="JACHJH010000004">
    <property type="protein sequence ID" value="MBB4893934.1"/>
    <property type="molecule type" value="Genomic_DNA"/>
</dbReference>
<evidence type="ECO:0000256" key="1">
    <source>
        <dbReference type="SAM" id="MobiDB-lite"/>
    </source>
</evidence>
<keyword evidence="2" id="KW-0472">Membrane</keyword>
<dbReference type="InterPro" id="IPR001387">
    <property type="entry name" value="Cro/C1-type_HTH"/>
</dbReference>
<feature type="compositionally biased region" description="Low complexity" evidence="1">
    <location>
        <begin position="156"/>
        <end position="174"/>
    </location>
</feature>
<reference evidence="4 5" key="1">
    <citation type="submission" date="2020-08" db="EMBL/GenBank/DDBJ databases">
        <title>Genomic Encyclopedia of Type Strains, Phase III (KMG-III): the genomes of soil and plant-associated and newly described type strains.</title>
        <authorList>
            <person name="Whitman W."/>
        </authorList>
    </citation>
    <scope>NUCLEOTIDE SEQUENCE [LARGE SCALE GENOMIC DNA]</scope>
    <source>
        <strain evidence="4 5">CECT 3266</strain>
    </source>
</reference>